<reference evidence="3 6" key="2">
    <citation type="submission" date="2018-11" db="EMBL/GenBank/DDBJ databases">
        <title>Proposal to divide the Flavobacteriaceae and reorganize its genera based on Amino Acid Identity values calculated from whole genome sequences.</title>
        <authorList>
            <person name="Nicholson A.C."/>
            <person name="Gulvik C.A."/>
            <person name="Whitney A.M."/>
            <person name="Humrighouse B.W."/>
            <person name="Bell M."/>
            <person name="Holmes B."/>
            <person name="Steigerwalt A.G."/>
            <person name="Villarma A."/>
            <person name="Sheth M."/>
            <person name="Batra D."/>
            <person name="Pryor J."/>
            <person name="Bernardet J.-F."/>
            <person name="Hugo C."/>
            <person name="Kampfer P."/>
            <person name="Newman J."/>
            <person name="McQuiston J.R."/>
        </authorList>
    </citation>
    <scope>NUCLEOTIDE SEQUENCE [LARGE SCALE GENOMIC DNA]</scope>
    <source>
        <strain evidence="3 6">KC_1864</strain>
    </source>
</reference>
<evidence type="ECO:0008006" key="7">
    <source>
        <dbReference type="Google" id="ProtNLM"/>
    </source>
</evidence>
<accession>A0A3G6RC08</accession>
<dbReference type="RefSeq" id="WP_103291394.1">
    <property type="nucleotide sequence ID" value="NZ_CP033924.1"/>
</dbReference>
<protein>
    <recommendedName>
        <fullName evidence="7">DUF1351 domain-containing protein</fullName>
    </recommendedName>
</protein>
<dbReference type="AlphaFoldDB" id="A0A3G6RC08"/>
<feature type="region of interest" description="Disordered" evidence="2">
    <location>
        <begin position="214"/>
        <end position="323"/>
    </location>
</feature>
<dbReference type="KEGG" id="clac:EG342_09970"/>
<evidence type="ECO:0000313" key="6">
    <source>
        <dbReference type="Proteomes" id="UP000279972"/>
    </source>
</evidence>
<keyword evidence="1" id="KW-0175">Coiled coil</keyword>
<evidence type="ECO:0000313" key="5">
    <source>
        <dbReference type="Proteomes" id="UP000236262"/>
    </source>
</evidence>
<feature type="coiled-coil region" evidence="1">
    <location>
        <begin position="93"/>
        <end position="128"/>
    </location>
</feature>
<reference evidence="4 5" key="1">
    <citation type="submission" date="2018-01" db="EMBL/GenBank/DDBJ databases">
        <title>Draft genome sequences of Chryseobacterium lactis NCTC11390, Chryseobacterium oncorhynchi 701B-08, and Chryseobacterium viscerum 687B-08.</title>
        <authorList>
            <person name="Jeong J.-J."/>
            <person name="Lee Y.J."/>
            <person name="Park B."/>
            <person name="Choi I.-G."/>
            <person name="Kim K.D."/>
        </authorList>
    </citation>
    <scope>NUCLEOTIDE SEQUENCE [LARGE SCALE GENOMIC DNA]</scope>
    <source>
        <strain evidence="4 5">NCTC11390</strain>
    </source>
</reference>
<evidence type="ECO:0000313" key="4">
    <source>
        <dbReference type="EMBL" id="PNW14114.1"/>
    </source>
</evidence>
<name>A0A3G6RC08_CHRLC</name>
<dbReference type="EMBL" id="PPEH01000003">
    <property type="protein sequence ID" value="PNW14114.1"/>
    <property type="molecule type" value="Genomic_DNA"/>
</dbReference>
<sequence length="379" mass="44325">MNELLKIETLDVSQLPELQGMREKQLQIVKENPFIEIIDNKTFDEAKKARTTLVTARTEIQNQDKLIASKIKKFRETVAGASEELISITRPHEEKQQQEVKRWEELKVKEKQEKLRLEEERKNNIKNSISCIIDEAYMKINKCSFETIESLKVDFEEGLYKTDVSQFEEFELDFNEKLIQFKNAFSSKIKTLEEAEAQRLENIRLQEEKAKLDAEKAKMEADRKAEEARVQKERNKLAAEKEKHDAELKAKEEDARKLREAEEEKLRKQREELEAEKAHLAKIETDRLAKEDAERKEKEDAERAAKEKAEAEAKAKAESERLEALKPEKQKAVEFLQSLQYSIADPEIKDEKLKAEFIRSMERIQDAISDAVSVIKNFK</sequence>
<keyword evidence="6" id="KW-1185">Reference proteome</keyword>
<dbReference type="OrthoDB" id="1250711at2"/>
<evidence type="ECO:0000256" key="2">
    <source>
        <dbReference type="SAM" id="MobiDB-lite"/>
    </source>
</evidence>
<organism evidence="4 5">
    <name type="scientific">Chryseobacterium lactis</name>
    <dbReference type="NCBI Taxonomy" id="1241981"/>
    <lineage>
        <taxon>Bacteria</taxon>
        <taxon>Pseudomonadati</taxon>
        <taxon>Bacteroidota</taxon>
        <taxon>Flavobacteriia</taxon>
        <taxon>Flavobacteriales</taxon>
        <taxon>Weeksellaceae</taxon>
        <taxon>Chryseobacterium group</taxon>
        <taxon>Chryseobacterium</taxon>
    </lineage>
</organism>
<evidence type="ECO:0000256" key="1">
    <source>
        <dbReference type="SAM" id="Coils"/>
    </source>
</evidence>
<gene>
    <name evidence="4" type="ORF">C1637_09730</name>
    <name evidence="3" type="ORF">EG342_09970</name>
</gene>
<proteinExistence type="predicted"/>
<evidence type="ECO:0000313" key="3">
    <source>
        <dbReference type="EMBL" id="AZA82210.1"/>
    </source>
</evidence>
<dbReference type="Proteomes" id="UP000236262">
    <property type="component" value="Unassembled WGS sequence"/>
</dbReference>
<dbReference type="Proteomes" id="UP000279972">
    <property type="component" value="Chromosome"/>
</dbReference>
<dbReference type="EMBL" id="CP033924">
    <property type="protein sequence ID" value="AZA82210.1"/>
    <property type="molecule type" value="Genomic_DNA"/>
</dbReference>